<evidence type="ECO:0000313" key="2">
    <source>
        <dbReference type="EMBL" id="UNY41704.1"/>
    </source>
</evidence>
<gene>
    <name evidence="2" type="ORF">CPT_Musica_045</name>
</gene>
<protein>
    <submittedName>
        <fullName evidence="2">Uncharacterized protein</fullName>
    </submittedName>
</protein>
<keyword evidence="3" id="KW-1185">Reference proteome</keyword>
<dbReference type="Proteomes" id="UP000831589">
    <property type="component" value="Segment"/>
</dbReference>
<name>A0AAE9K4P2_9CAUD</name>
<dbReference type="EMBL" id="OM638608">
    <property type="protein sequence ID" value="UNY41704.1"/>
    <property type="molecule type" value="Genomic_DNA"/>
</dbReference>
<evidence type="ECO:0000313" key="3">
    <source>
        <dbReference type="Proteomes" id="UP000831589"/>
    </source>
</evidence>
<organism evidence="2 3">
    <name type="scientific">Burkholderia phage Musica</name>
    <dbReference type="NCBI Taxonomy" id="2924903"/>
    <lineage>
        <taxon>Viruses</taxon>
        <taxon>Duplodnaviria</taxon>
        <taxon>Heunggongvirae</taxon>
        <taxon>Uroviricota</taxon>
        <taxon>Caudoviricetes</taxon>
        <taxon>Peduoviridae</taxon>
        <taxon>Kayeltresvirus</taxon>
        <taxon>Kayeltresvirus musica</taxon>
    </lineage>
</organism>
<evidence type="ECO:0000256" key="1">
    <source>
        <dbReference type="SAM" id="MobiDB-lite"/>
    </source>
</evidence>
<proteinExistence type="predicted"/>
<reference evidence="2" key="1">
    <citation type="submission" date="2022-02" db="EMBL/GenBank/DDBJ databases">
        <title>Complete genome sequence of Burkholderia cenocepacia phage Musica.</title>
        <authorList>
            <person name="Le T."/>
            <person name="Yao G."/>
            <person name="Liu M."/>
            <person name="Gonzalez C."/>
        </authorList>
    </citation>
    <scope>NUCLEOTIDE SEQUENCE</scope>
</reference>
<accession>A0AAE9K4P2</accession>
<feature type="region of interest" description="Disordered" evidence="1">
    <location>
        <begin position="1"/>
        <end position="22"/>
    </location>
</feature>
<sequence>MNGASHGAMSPSNATGQPLESGFYLIDQEDAATTQARNNVANECQSVTVDKIGRAANGHAAAVRGDIFLANKRESYTDFR</sequence>